<dbReference type="InterPro" id="IPR013424">
    <property type="entry name" value="Ice-binding_C"/>
</dbReference>
<dbReference type="EMBL" id="QYUQ01000002">
    <property type="protein sequence ID" value="RJG00424.1"/>
    <property type="molecule type" value="Genomic_DNA"/>
</dbReference>
<protein>
    <submittedName>
        <fullName evidence="3">PEP-CTERM sorting domain-containing protein</fullName>
    </submittedName>
</protein>
<comment type="caution">
    <text evidence="3">The sequence shown here is derived from an EMBL/GenBank/DDBJ whole genome shotgun (WGS) entry which is preliminary data.</text>
</comment>
<dbReference type="AlphaFoldDB" id="A0A3A3FXI1"/>
<evidence type="ECO:0000256" key="1">
    <source>
        <dbReference type="SAM" id="SignalP"/>
    </source>
</evidence>
<accession>A0A3A3FXI1</accession>
<gene>
    <name evidence="3" type="ORF">D3878_01570</name>
</gene>
<keyword evidence="4" id="KW-1185">Reference proteome</keyword>
<evidence type="ECO:0000259" key="2">
    <source>
        <dbReference type="Pfam" id="PF07589"/>
    </source>
</evidence>
<keyword evidence="1" id="KW-0732">Signal</keyword>
<feature type="signal peptide" evidence="1">
    <location>
        <begin position="1"/>
        <end position="23"/>
    </location>
</feature>
<organism evidence="3 4">
    <name type="scientific">Noviherbaspirillum sedimenti</name>
    <dbReference type="NCBI Taxonomy" id="2320865"/>
    <lineage>
        <taxon>Bacteria</taxon>
        <taxon>Pseudomonadati</taxon>
        <taxon>Pseudomonadota</taxon>
        <taxon>Betaproteobacteria</taxon>
        <taxon>Burkholderiales</taxon>
        <taxon>Oxalobacteraceae</taxon>
        <taxon>Noviherbaspirillum</taxon>
    </lineage>
</organism>
<dbReference type="Pfam" id="PF07589">
    <property type="entry name" value="PEP-CTERM"/>
    <property type="match status" value="1"/>
</dbReference>
<evidence type="ECO:0000313" key="3">
    <source>
        <dbReference type="EMBL" id="RJG00424.1"/>
    </source>
</evidence>
<evidence type="ECO:0000313" key="4">
    <source>
        <dbReference type="Proteomes" id="UP000266327"/>
    </source>
</evidence>
<feature type="chain" id="PRO_5017406249" evidence="1">
    <location>
        <begin position="24"/>
        <end position="177"/>
    </location>
</feature>
<proteinExistence type="predicted"/>
<dbReference type="Proteomes" id="UP000266327">
    <property type="component" value="Unassembled WGS sequence"/>
</dbReference>
<reference evidence="4" key="1">
    <citation type="submission" date="2018-09" db="EMBL/GenBank/DDBJ databases">
        <authorList>
            <person name="Zhu H."/>
        </authorList>
    </citation>
    <scope>NUCLEOTIDE SEQUENCE [LARGE SCALE GENOMIC DNA]</scope>
    <source>
        <strain evidence="4">K1S02-23</strain>
    </source>
</reference>
<dbReference type="RefSeq" id="WP_119783878.1">
    <property type="nucleotide sequence ID" value="NZ_QYUQ01000002.1"/>
</dbReference>
<dbReference type="NCBIfam" id="TIGR02595">
    <property type="entry name" value="PEP_CTERM"/>
    <property type="match status" value="1"/>
</dbReference>
<sequence length="177" mass="18280">MKTIKSLLLALPLALLLAAPAMASPLLWTLVGVTFDDGGSASGTFSTDSTTGSLLSYDIVTTSGSAAPGFHFDGVGDSKYADNYFGPNSFVIVNDTPFAFPILAFAFSDALTSGGVNALLVGSFPYGSFQSNNDSSEKRLIVSGNATTETTVPEPAPLALLAISLVGLAFSRRKQSI</sequence>
<name>A0A3A3FXI1_9BURK</name>
<feature type="domain" description="Ice-binding protein C-terminal" evidence="2">
    <location>
        <begin position="151"/>
        <end position="173"/>
    </location>
</feature>